<accession>A0ABQ7YL63</accession>
<organism evidence="1 2">
    <name type="scientific">Brassica napus</name>
    <name type="common">Rape</name>
    <dbReference type="NCBI Taxonomy" id="3708"/>
    <lineage>
        <taxon>Eukaryota</taxon>
        <taxon>Viridiplantae</taxon>
        <taxon>Streptophyta</taxon>
        <taxon>Embryophyta</taxon>
        <taxon>Tracheophyta</taxon>
        <taxon>Spermatophyta</taxon>
        <taxon>Magnoliopsida</taxon>
        <taxon>eudicotyledons</taxon>
        <taxon>Gunneridae</taxon>
        <taxon>Pentapetalae</taxon>
        <taxon>rosids</taxon>
        <taxon>malvids</taxon>
        <taxon>Brassicales</taxon>
        <taxon>Brassicaceae</taxon>
        <taxon>Brassiceae</taxon>
        <taxon>Brassica</taxon>
    </lineage>
</organism>
<sequence>NSQVFLFELKSGRCSSKVEVRLLRFLEARNVMLLIIMMSIAAIYDPFCYPDILPIIFQATHMPATVNASCAPTFQPHLTAGAMYSIAGFDVARCNPNFRLSGSSLLVQFSDAISLNEFTEPISPIPEECFRFRSQGELFGLANTNTQLPDIIGEITTKDSEFMGITVLFLDEKLDKSVMSKALTLAKKQLESLSAVPGSPYTCWGRFQGVPEPYPFPSRTRRLYLGATSRTHIYFDKETNEGESYFCKLVSTDTRLPSAAPLLKDILRLRLWPYLSLMSLSSQLQLRYDSGHPICRILISYALES</sequence>
<evidence type="ECO:0000313" key="1">
    <source>
        <dbReference type="EMBL" id="KAH0868955.1"/>
    </source>
</evidence>
<proteinExistence type="predicted"/>
<dbReference type="EMBL" id="JAGKQM010000017">
    <property type="protein sequence ID" value="KAH0868955.1"/>
    <property type="molecule type" value="Genomic_DNA"/>
</dbReference>
<feature type="non-terminal residue" evidence="1">
    <location>
        <position position="1"/>
    </location>
</feature>
<name>A0ABQ7YL63_BRANA</name>
<comment type="caution">
    <text evidence="1">The sequence shown here is derived from an EMBL/GenBank/DDBJ whole genome shotgun (WGS) entry which is preliminary data.</text>
</comment>
<protein>
    <submittedName>
        <fullName evidence="1">Uncharacterized protein</fullName>
    </submittedName>
</protein>
<evidence type="ECO:0000313" key="2">
    <source>
        <dbReference type="Proteomes" id="UP000824890"/>
    </source>
</evidence>
<dbReference type="Proteomes" id="UP000824890">
    <property type="component" value="Unassembled WGS sequence"/>
</dbReference>
<reference evidence="1 2" key="1">
    <citation type="submission" date="2021-05" db="EMBL/GenBank/DDBJ databases">
        <title>Genome Assembly of Synthetic Allotetraploid Brassica napus Reveals Homoeologous Exchanges between Subgenomes.</title>
        <authorList>
            <person name="Davis J.T."/>
        </authorList>
    </citation>
    <scope>NUCLEOTIDE SEQUENCE [LARGE SCALE GENOMIC DNA]</scope>
    <source>
        <strain evidence="2">cv. Da-Ae</strain>
        <tissue evidence="1">Seedling</tissue>
    </source>
</reference>
<gene>
    <name evidence="1" type="ORF">HID58_075977</name>
</gene>
<keyword evidence="2" id="KW-1185">Reference proteome</keyword>